<organism evidence="1 2">
    <name type="scientific">Prochlorothrix hollandica PCC 9006 = CALU 1027</name>
    <dbReference type="NCBI Taxonomy" id="317619"/>
    <lineage>
        <taxon>Bacteria</taxon>
        <taxon>Bacillati</taxon>
        <taxon>Cyanobacteriota</taxon>
        <taxon>Cyanophyceae</taxon>
        <taxon>Prochlorotrichales</taxon>
        <taxon>Prochlorotrichaceae</taxon>
        <taxon>Prochlorothrix</taxon>
    </lineage>
</organism>
<reference evidence="1" key="1">
    <citation type="submission" date="2012-04" db="EMBL/GenBank/DDBJ databases">
        <authorList>
            <person name="Borisov I.G."/>
            <person name="Ivanikova N.V."/>
            <person name="Pinevich A.V."/>
        </authorList>
    </citation>
    <scope>NUCLEOTIDE SEQUENCE</scope>
    <source>
        <strain evidence="1">CALU 1027</strain>
    </source>
</reference>
<comment type="caution">
    <text evidence="1">The sequence shown here is derived from an EMBL/GenBank/DDBJ whole genome shotgun (WGS) entry which is preliminary data.</text>
</comment>
<keyword evidence="2" id="KW-1185">Reference proteome</keyword>
<accession>A0A0M2PWC8</accession>
<sequence>MVFLRQVVAPFLIVLVFLVALAAVSARIWLPADMAAPAPVDPADRVAVELYSPPSAGETVVNPVMEPEVTTTQETLGAAAVN</sequence>
<evidence type="ECO:0000313" key="2">
    <source>
        <dbReference type="Proteomes" id="UP000034681"/>
    </source>
</evidence>
<gene>
    <name evidence="1" type="ORF">PROH_15535</name>
</gene>
<protein>
    <submittedName>
        <fullName evidence="1">Uncharacterized protein</fullName>
    </submittedName>
</protein>
<dbReference type="eggNOG" id="ENOG50339XB">
    <property type="taxonomic scope" value="Bacteria"/>
</dbReference>
<name>A0A0M2PWC8_PROHO</name>
<dbReference type="RefSeq" id="WP_016924800.1">
    <property type="nucleotide sequence ID" value="NZ_KB235937.1"/>
</dbReference>
<dbReference type="EMBL" id="AJTX02000006">
    <property type="protein sequence ID" value="KKI99387.1"/>
    <property type="molecule type" value="Genomic_DNA"/>
</dbReference>
<dbReference type="STRING" id="317619.GCA_000332315_02272"/>
<proteinExistence type="predicted"/>
<dbReference type="Proteomes" id="UP000034681">
    <property type="component" value="Unassembled WGS sequence"/>
</dbReference>
<evidence type="ECO:0000313" key="1">
    <source>
        <dbReference type="EMBL" id="KKI99387.1"/>
    </source>
</evidence>
<dbReference type="AlphaFoldDB" id="A0A0M2PWC8"/>